<reference evidence="2" key="1">
    <citation type="submission" date="2021-02" db="EMBL/GenBank/DDBJ databases">
        <authorList>
            <person name="Palmer J.M."/>
        </authorList>
    </citation>
    <scope>NUCLEOTIDE SEQUENCE</scope>
    <source>
        <strain evidence="2">SCRP734</strain>
    </source>
</reference>
<proteinExistence type="predicted"/>
<sequence length="182" mass="20114">MERNKGVKTGCTTCAALHSWRREWQAQVGYRSTSVGKRTRDQMSLTGVGAEGRVIGRFLRVRAPGTCRQTQTTAAVESWGQGFGCMCQHFSEYQQVLLVQALRKKHMTPGDEDGDDDDEPLAKGLQRRPQSIRTEALRFLPNQLQTPRQSQSRAAAPAPIPAPSRRPSSAGPTLLIATRPRS</sequence>
<evidence type="ECO:0000313" key="2">
    <source>
        <dbReference type="EMBL" id="KAG7382457.1"/>
    </source>
</evidence>
<feature type="compositionally biased region" description="Low complexity" evidence="1">
    <location>
        <begin position="147"/>
        <end position="157"/>
    </location>
</feature>
<gene>
    <name evidence="2" type="ORF">PHYPSEUDO_004844</name>
</gene>
<comment type="caution">
    <text evidence="2">The sequence shown here is derived from an EMBL/GenBank/DDBJ whole genome shotgun (WGS) entry which is preliminary data.</text>
</comment>
<protein>
    <submittedName>
        <fullName evidence="2">Uncharacterized protein</fullName>
    </submittedName>
</protein>
<accession>A0A8T1VME8</accession>
<organism evidence="2 3">
    <name type="scientific">Phytophthora pseudosyringae</name>
    <dbReference type="NCBI Taxonomy" id="221518"/>
    <lineage>
        <taxon>Eukaryota</taxon>
        <taxon>Sar</taxon>
        <taxon>Stramenopiles</taxon>
        <taxon>Oomycota</taxon>
        <taxon>Peronosporomycetes</taxon>
        <taxon>Peronosporales</taxon>
        <taxon>Peronosporaceae</taxon>
        <taxon>Phytophthora</taxon>
    </lineage>
</organism>
<feature type="region of interest" description="Disordered" evidence="1">
    <location>
        <begin position="107"/>
        <end position="182"/>
    </location>
</feature>
<dbReference type="AlphaFoldDB" id="A0A8T1VME8"/>
<dbReference type="Proteomes" id="UP000694044">
    <property type="component" value="Unassembled WGS sequence"/>
</dbReference>
<name>A0A8T1VME8_9STRA</name>
<feature type="compositionally biased region" description="Acidic residues" evidence="1">
    <location>
        <begin position="110"/>
        <end position="119"/>
    </location>
</feature>
<dbReference type="EMBL" id="JAGDFM010000207">
    <property type="protein sequence ID" value="KAG7382457.1"/>
    <property type="molecule type" value="Genomic_DNA"/>
</dbReference>
<evidence type="ECO:0000313" key="3">
    <source>
        <dbReference type="Proteomes" id="UP000694044"/>
    </source>
</evidence>
<keyword evidence="3" id="KW-1185">Reference proteome</keyword>
<evidence type="ECO:0000256" key="1">
    <source>
        <dbReference type="SAM" id="MobiDB-lite"/>
    </source>
</evidence>